<dbReference type="OrthoDB" id="10133727at2759"/>
<comment type="caution">
    <text evidence="1">The sequence shown here is derived from an EMBL/GenBank/DDBJ whole genome shotgun (WGS) entry which is preliminary data.</text>
</comment>
<evidence type="ECO:0000313" key="1">
    <source>
        <dbReference type="EMBL" id="RNA04081.1"/>
    </source>
</evidence>
<evidence type="ECO:0000313" key="2">
    <source>
        <dbReference type="Proteomes" id="UP000276133"/>
    </source>
</evidence>
<gene>
    <name evidence="1" type="ORF">BpHYR1_051652</name>
</gene>
<reference evidence="1 2" key="1">
    <citation type="journal article" date="2018" name="Sci. Rep.">
        <title>Genomic signatures of local adaptation to the degree of environmental predictability in rotifers.</title>
        <authorList>
            <person name="Franch-Gras L."/>
            <person name="Hahn C."/>
            <person name="Garcia-Roger E.M."/>
            <person name="Carmona M.J."/>
            <person name="Serra M."/>
            <person name="Gomez A."/>
        </authorList>
    </citation>
    <scope>NUCLEOTIDE SEQUENCE [LARGE SCALE GENOMIC DNA]</scope>
    <source>
        <strain evidence="1">HYR1</strain>
    </source>
</reference>
<sequence>MHAKINQDKLIWEMLEDDLTELELKEYIRVQLSKSVMKMNIKRKFQNLIFKKYGSNGLFMPDYYSIEGPPFNRDVLDESLFIQVAHAKNHCVVISHYNPSEHACSNNWYIYDSLNNPGYYLNTIKNVLKRINGGSRFIKINHIPVSNQNGSIDCGLVMHWL</sequence>
<keyword evidence="2" id="KW-1185">Reference proteome</keyword>
<dbReference type="AlphaFoldDB" id="A0A3M7PZC3"/>
<accession>A0A3M7PZC3</accession>
<organism evidence="1 2">
    <name type="scientific">Brachionus plicatilis</name>
    <name type="common">Marine rotifer</name>
    <name type="synonym">Brachionus muelleri</name>
    <dbReference type="NCBI Taxonomy" id="10195"/>
    <lineage>
        <taxon>Eukaryota</taxon>
        <taxon>Metazoa</taxon>
        <taxon>Spiralia</taxon>
        <taxon>Gnathifera</taxon>
        <taxon>Rotifera</taxon>
        <taxon>Eurotatoria</taxon>
        <taxon>Monogononta</taxon>
        <taxon>Pseudotrocha</taxon>
        <taxon>Ploima</taxon>
        <taxon>Brachionidae</taxon>
        <taxon>Brachionus</taxon>
    </lineage>
</organism>
<protein>
    <submittedName>
        <fullName evidence="1">Uncharacterized protein</fullName>
    </submittedName>
</protein>
<proteinExistence type="predicted"/>
<dbReference type="Proteomes" id="UP000276133">
    <property type="component" value="Unassembled WGS sequence"/>
</dbReference>
<name>A0A3M7PZC3_BRAPC</name>
<dbReference type="EMBL" id="REGN01008243">
    <property type="protein sequence ID" value="RNA04081.1"/>
    <property type="molecule type" value="Genomic_DNA"/>
</dbReference>